<accession>A0A8J4LS91</accession>
<dbReference type="SUPFAM" id="SSF56112">
    <property type="entry name" value="Protein kinase-like (PK-like)"/>
    <property type="match status" value="1"/>
</dbReference>
<dbReference type="EMBL" id="BNCP01000036">
    <property type="protein sequence ID" value="GIL86426.1"/>
    <property type="molecule type" value="Genomic_DNA"/>
</dbReference>
<evidence type="ECO:0000313" key="5">
    <source>
        <dbReference type="Proteomes" id="UP000722791"/>
    </source>
</evidence>
<feature type="compositionally biased region" description="Gly residues" evidence="1">
    <location>
        <begin position="1909"/>
        <end position="1921"/>
    </location>
</feature>
<evidence type="ECO:0000259" key="2">
    <source>
        <dbReference type="PROSITE" id="PS50011"/>
    </source>
</evidence>
<evidence type="ECO:0000256" key="1">
    <source>
        <dbReference type="SAM" id="MobiDB-lite"/>
    </source>
</evidence>
<feature type="compositionally biased region" description="Gly residues" evidence="1">
    <location>
        <begin position="1827"/>
        <end position="1849"/>
    </location>
</feature>
<dbReference type="GO" id="GO:0004674">
    <property type="term" value="F:protein serine/threonine kinase activity"/>
    <property type="evidence" value="ECO:0007669"/>
    <property type="project" value="TreeGrafter"/>
</dbReference>
<dbReference type="PROSITE" id="PS00108">
    <property type="entry name" value="PROTEIN_KINASE_ST"/>
    <property type="match status" value="1"/>
</dbReference>
<feature type="compositionally biased region" description="Polar residues" evidence="1">
    <location>
        <begin position="1868"/>
        <end position="1878"/>
    </location>
</feature>
<feature type="region of interest" description="Disordered" evidence="1">
    <location>
        <begin position="358"/>
        <end position="377"/>
    </location>
</feature>
<organism evidence="4 5">
    <name type="scientific">Volvox reticuliferus</name>
    <dbReference type="NCBI Taxonomy" id="1737510"/>
    <lineage>
        <taxon>Eukaryota</taxon>
        <taxon>Viridiplantae</taxon>
        <taxon>Chlorophyta</taxon>
        <taxon>core chlorophytes</taxon>
        <taxon>Chlorophyceae</taxon>
        <taxon>CS clade</taxon>
        <taxon>Chlamydomonadales</taxon>
        <taxon>Volvocaceae</taxon>
        <taxon>Volvox</taxon>
    </lineage>
</organism>
<dbReference type="InterPro" id="IPR011009">
    <property type="entry name" value="Kinase-like_dom_sf"/>
</dbReference>
<sequence length="2296" mass="232390">MVLNALQEVMHHEHFRCSEPLRRFLVFAERTMLRCLCPPCMGRSGLKSFGVAESGEQHLETSFPATAAAAPNLTRAETGSEGFYALNATQTPFLGPVTGTGLALGPPVPSSDIIYVPVCSPFSTSRSITATGAEHGSATLNAGGELPELPAESAFGSPMRTGPNAQTSADGCRPTFSPGVCNSIPAFHSQAASTYSSCDQHPVSRSQPQQASLPADVSISTLSLQPSALLPGQIFLIQQATSSSQSGGCGTATNPSLPLLPSNMASNAAHLSTGTSVRSEAAMETTLRLPREPSGATPPAALLGSETSTRLMECSTHESVDMPVITSSASPIVNINSIVRPMTASVPASCGPSGSPVGGCASGGANRKVSHARGSASPAGLPSAGFSLFGALQAFVEQRHAGEAVPTVGAGNPVGGAAQAPVHGQGDHFHGFDRGVLCIDSQDVPTATLSRVRSGGAGLAAGGRPKGESSRCQMASKGEGTGPASQNAAGAQRGHGNGSGWPLRSRGSGAGFNAGHEIVVEEGIVIGGVYIESTDSNANTPAGTPAADHRTGALFAAAVSGRASRTNTVGEDVLGIFSCGRPLSRPHSFDGMTSFLSGANNTYLMDDNYKVVTGQSGAGIGCTGSDTDGSRTDNAITLVSGGGGLRGGGGGQRSGGGNGSRAMRMQQKAERREFLSAARSINAVLQDVQILSVLGAGAHGKVYKGALKDRFVAVKVIIHDADVRSAMPGSCLTGIRHIPSNASLVNAGATGLHSDPMPGSTPECDLPKIASGVRAPSTRAFTAFTRAGMDASYGSGSDVMLPGGPGVAGISLGSVRGRASSSGTRPAEHLLRYQRAGSSGFHTLPLTLPVGSDSGSQGAGVPTLPVLSLPGMTPVVMPHKHMLEGLISASAQHPNIVETYRIVTQLLSAPSMPAFVVTRGSQTPLWETTNFSPAAVLKLGNGSIGGDLQKLTAGGSTSGSTAAAAESALGIGPGTTQDRLQRTSSIPWSPPSAWPTSQVGPATDAGMGPSSIGPASSFPGVAGHCTAASGESDASRPKRCPSNPFSATEPEGSCAAELTAWDLPKLHPGPTSESLVNTQPRSDTADSHVGAIAQRSASDGCCDVSDSAAGLRRKEADGQVLPLAGEPAAAREQALSGIAKLEAAPRGNSLETTDDTGIGLSCAGATVGAAGAVNAEPSSTCAGTFRENSTLSVSALVRDGGSSGPGSGQGTPLAGADGSTSTIAPQRSSGHGSVGTAHTHSSSGNSIDLGGAPPAVAQRERTSMDVGSRSSCLSTGVAIVSVSGLANGCPEADCPGDLIPGQSANNRSGTGEECGSVRAESLQQQPGRQQESGEKAAGQMGCEERVESGAAAQAGGHIRGDPVIERCSADGTASQDVDSAELILDMLGAQAAAQRTASFLRRQQQQQTALDVNGDDAPQISQSSQVARPAAQSPDRMEAAPWCVPFDGREAEDIIGLMRHIAASTHNGGGLGSVTAAASKASAGPDEVASGSVQSSNLGGDPHSGDLPAAGYEYMVPDDSGLMLHRVETFGLTTALFSTFRNSYAPTDYGSVSDRSPYRPLQHLRGSQSSIGGATGFLAPGAPRGQAGAGVGLVRAAGSEYNGTESSATGMNQPYGVSAQHATQYEPSLHVKSAASLGSAHALEASLALPPPLQPSASPPSLHSPSVVGNGPGPSASWLPTIDELTAGVGADPLQQSLPVAAFTAGRSSAGSTARNLLHTGSLGSGEQGDAAGAAGGSVGGAIVTRNSNSSGVSLLTGTGTGTASQNRSVLGSNPASMYGGQLMPAELQYDKLSWSNHTHTTGSTSVNAILNSGFTALLSSNNTMMTGGGSNPSGGGAGGAGSLVGTGLGSWRRGDSTGVAGAPGLRRTTNFTNTAGGSDTLPVSCGAATATAAITPATTTGIGTDSAHGGGIGNGAGPQGGCSSHSHNGGGSDMRPVIMAEPQSRSSTDPYSSHGATGARRRAVASAKAVWARNVPGRERWQVLIVQEMCTRGNLRDAISSGAFHSSNASAGTQIIAMRHVLDTAAEIASAMSYLHNRAIVHGDLKTANVLLQRQDSDPRGFVAKLADFGLARQMGTRGAEDGLLVSRIGTVTHMAPETIRDNMVLLASDVYSFGVILWELYCAKQPFANYSAFQLLSAVVQYDERPQFPPHCPPAYVALAISCMARDPRQRPTFAQVHKELISIRDELFGGSPSGSHSGQGPAGTLTVPLAQARKEANPIMQRRLQAVPVASLSVDSAHGSRTLCGEVTQNSEITSGPFREVGTLDSVAPQSSESWDVCNRRSRGVIDRETMVR</sequence>
<dbReference type="OrthoDB" id="635774at2759"/>
<evidence type="ECO:0000313" key="6">
    <source>
        <dbReference type="Proteomes" id="UP000747110"/>
    </source>
</evidence>
<dbReference type="EMBL" id="BNCQ01000024">
    <property type="protein sequence ID" value="GIM07556.1"/>
    <property type="molecule type" value="Genomic_DNA"/>
</dbReference>
<feature type="region of interest" description="Disordered" evidence="1">
    <location>
        <begin position="1716"/>
        <end position="1737"/>
    </location>
</feature>
<feature type="region of interest" description="Disordered" evidence="1">
    <location>
        <begin position="271"/>
        <end position="306"/>
    </location>
</feature>
<dbReference type="InterPro" id="IPR051681">
    <property type="entry name" value="Ser/Thr_Kinases-Pseudokinases"/>
</dbReference>
<dbReference type="Gene3D" id="1.10.510.10">
    <property type="entry name" value="Transferase(Phosphotransferase) domain 1"/>
    <property type="match status" value="1"/>
</dbReference>
<dbReference type="PRINTS" id="PR00109">
    <property type="entry name" value="TYRKINASE"/>
</dbReference>
<dbReference type="Gene3D" id="3.30.200.20">
    <property type="entry name" value="Phosphorylase Kinase, domain 1"/>
    <property type="match status" value="1"/>
</dbReference>
<evidence type="ECO:0000313" key="4">
    <source>
        <dbReference type="EMBL" id="GIM07556.1"/>
    </source>
</evidence>
<dbReference type="Proteomes" id="UP000747110">
    <property type="component" value="Unassembled WGS sequence"/>
</dbReference>
<proteinExistence type="predicted"/>
<evidence type="ECO:0000313" key="3">
    <source>
        <dbReference type="EMBL" id="GIL86426.1"/>
    </source>
</evidence>
<feature type="region of interest" description="Disordered" evidence="1">
    <location>
        <begin position="1300"/>
        <end position="1356"/>
    </location>
</feature>
<dbReference type="PANTHER" id="PTHR44329">
    <property type="entry name" value="SERINE/THREONINE-PROTEIN KINASE TNNI3K-RELATED"/>
    <property type="match status" value="1"/>
</dbReference>
<dbReference type="SMART" id="SM00220">
    <property type="entry name" value="S_TKc"/>
    <property type="match status" value="1"/>
</dbReference>
<feature type="region of interest" description="Disordered" evidence="1">
    <location>
        <begin position="1196"/>
        <end position="1270"/>
    </location>
</feature>
<feature type="region of interest" description="Disordered" evidence="1">
    <location>
        <begin position="970"/>
        <end position="1084"/>
    </location>
</feature>
<name>A0A8J4LS91_9CHLO</name>
<dbReference type="InterPro" id="IPR008271">
    <property type="entry name" value="Ser/Thr_kinase_AS"/>
</dbReference>
<protein>
    <recommendedName>
        <fullName evidence="2">Protein kinase domain-containing protein</fullName>
    </recommendedName>
</protein>
<keyword evidence="6" id="KW-1185">Reference proteome</keyword>
<gene>
    <name evidence="3" type="ORF">Vretifemale_14761</name>
    <name evidence="4" type="ORF">Vretimale_11643</name>
</gene>
<feature type="region of interest" description="Disordered" evidence="1">
    <location>
        <begin position="1826"/>
        <end position="1881"/>
    </location>
</feature>
<reference evidence="4" key="1">
    <citation type="journal article" date="2021" name="Proc. Natl. Acad. Sci. U.S.A.">
        <title>Three genomes in the algal genus Volvox reveal the fate of a haploid sex-determining region after a transition to homothallism.</title>
        <authorList>
            <person name="Yamamoto K."/>
            <person name="Hamaji T."/>
            <person name="Kawai-Toyooka H."/>
            <person name="Matsuzaki R."/>
            <person name="Takahashi F."/>
            <person name="Nishimura Y."/>
            <person name="Kawachi M."/>
            <person name="Noguchi H."/>
            <person name="Minakuchi Y."/>
            <person name="Umen J.G."/>
            <person name="Toyoda A."/>
            <person name="Nozaki H."/>
        </authorList>
    </citation>
    <scope>NUCLEOTIDE SEQUENCE</scope>
    <source>
        <strain evidence="4">NIES-3785</strain>
        <strain evidence="3">NIES-3786</strain>
    </source>
</reference>
<dbReference type="Pfam" id="PF07714">
    <property type="entry name" value="PK_Tyr_Ser-Thr"/>
    <property type="match status" value="1"/>
</dbReference>
<comment type="caution">
    <text evidence="4">The sequence shown here is derived from an EMBL/GenBank/DDBJ whole genome shotgun (WGS) entry which is preliminary data.</text>
</comment>
<feature type="region of interest" description="Disordered" evidence="1">
    <location>
        <begin position="641"/>
        <end position="662"/>
    </location>
</feature>
<feature type="compositionally biased region" description="Polar residues" evidence="1">
    <location>
        <begin position="1218"/>
        <end position="1246"/>
    </location>
</feature>
<dbReference type="InterPro" id="IPR001245">
    <property type="entry name" value="Ser-Thr/Tyr_kinase_cat_dom"/>
</dbReference>
<feature type="region of interest" description="Disordered" evidence="1">
    <location>
        <begin position="1406"/>
        <end position="1436"/>
    </location>
</feature>
<dbReference type="Proteomes" id="UP000722791">
    <property type="component" value="Unassembled WGS sequence"/>
</dbReference>
<dbReference type="GO" id="GO:0005524">
    <property type="term" value="F:ATP binding"/>
    <property type="evidence" value="ECO:0007669"/>
    <property type="project" value="InterPro"/>
</dbReference>
<feature type="compositionally biased region" description="Gly residues" evidence="1">
    <location>
        <begin position="641"/>
        <end position="659"/>
    </location>
</feature>
<feature type="region of interest" description="Disordered" evidence="1">
    <location>
        <begin position="450"/>
        <end position="508"/>
    </location>
</feature>
<feature type="compositionally biased region" description="Polar residues" evidence="1">
    <location>
        <begin position="1321"/>
        <end position="1330"/>
    </location>
</feature>
<dbReference type="InterPro" id="IPR000719">
    <property type="entry name" value="Prot_kinase_dom"/>
</dbReference>
<dbReference type="PANTHER" id="PTHR44329:SF214">
    <property type="entry name" value="PROTEIN KINASE DOMAIN-CONTAINING PROTEIN"/>
    <property type="match status" value="1"/>
</dbReference>
<feature type="region of interest" description="Disordered" evidence="1">
    <location>
        <begin position="1482"/>
        <end position="1502"/>
    </location>
</feature>
<feature type="compositionally biased region" description="Polar residues" evidence="1">
    <location>
        <begin position="1071"/>
        <end position="1082"/>
    </location>
</feature>
<feature type="region of interest" description="Disordered" evidence="1">
    <location>
        <begin position="1905"/>
        <end position="1938"/>
    </location>
</feature>
<feature type="region of interest" description="Disordered" evidence="1">
    <location>
        <begin position="1650"/>
        <end position="1679"/>
    </location>
</feature>
<feature type="domain" description="Protein kinase" evidence="2">
    <location>
        <begin position="1852"/>
        <end position="2183"/>
    </location>
</feature>
<dbReference type="PROSITE" id="PS50011">
    <property type="entry name" value="PROTEIN_KINASE_DOM"/>
    <property type="match status" value="1"/>
</dbReference>